<feature type="region of interest" description="FAD-dependent cmnm(5)s(2)U34 oxidoreductase" evidence="10">
    <location>
        <begin position="258"/>
        <end position="650"/>
    </location>
</feature>
<keyword evidence="2 10" id="KW-0489">Methyltransferase</keyword>
<comment type="subcellular location">
    <subcellularLocation>
        <location evidence="10">Cytoplasm</location>
    </subcellularLocation>
</comment>
<evidence type="ECO:0000259" key="12">
    <source>
        <dbReference type="Pfam" id="PF05430"/>
    </source>
</evidence>
<comment type="caution">
    <text evidence="13">The sequence shown here is derived from an EMBL/GenBank/DDBJ whole genome shotgun (WGS) entry which is preliminary data.</text>
</comment>
<keyword evidence="1 10" id="KW-0963">Cytoplasm</keyword>
<comment type="function">
    <text evidence="10">Catalyzes the last two steps in the biosynthesis of 5-methylaminomethyl-2-thiouridine (mnm(5)s(2)U) at the wobble position (U34) in tRNA. Catalyzes the FAD-dependent demodification of cmnm(5)s(2)U34 to nm(5)s(2)U34, followed by the transfer of a methyl group from S-adenosyl-L-methionine to nm(5)s(2)U34, to form mnm(5)s(2)U34.</text>
</comment>
<dbReference type="Gene3D" id="3.40.50.150">
    <property type="entry name" value="Vaccinia Virus protein VP39"/>
    <property type="match status" value="1"/>
</dbReference>
<comment type="similarity">
    <text evidence="10">In the C-terminal section; belongs to the DAO family.</text>
</comment>
<evidence type="ECO:0000256" key="6">
    <source>
        <dbReference type="ARBA" id="ARBA00022694"/>
    </source>
</evidence>
<dbReference type="Gene3D" id="3.50.50.60">
    <property type="entry name" value="FAD/NAD(P)-binding domain"/>
    <property type="match status" value="1"/>
</dbReference>
<dbReference type="Gene3D" id="3.30.9.10">
    <property type="entry name" value="D-Amino Acid Oxidase, subunit A, domain 2"/>
    <property type="match status" value="1"/>
</dbReference>
<keyword evidence="6 10" id="KW-0819">tRNA processing</keyword>
<dbReference type="PANTHER" id="PTHR13847">
    <property type="entry name" value="SARCOSINE DEHYDROGENASE-RELATED"/>
    <property type="match status" value="1"/>
</dbReference>
<dbReference type="Pfam" id="PF05430">
    <property type="entry name" value="Methyltransf_30"/>
    <property type="match status" value="1"/>
</dbReference>
<dbReference type="Proteomes" id="UP001209701">
    <property type="component" value="Unassembled WGS sequence"/>
</dbReference>
<name>A0ABT2YA19_9BURK</name>
<evidence type="ECO:0000313" key="14">
    <source>
        <dbReference type="Proteomes" id="UP001209701"/>
    </source>
</evidence>
<dbReference type="InterPro" id="IPR036188">
    <property type="entry name" value="FAD/NAD-bd_sf"/>
</dbReference>
<reference evidence="13 14" key="1">
    <citation type="submission" date="2021-11" db="EMBL/GenBank/DDBJ databases">
        <authorList>
            <person name="Liang Q."/>
            <person name="Mou H."/>
            <person name="Liu Z."/>
        </authorList>
    </citation>
    <scope>NUCLEOTIDE SEQUENCE [LARGE SCALE GENOMIC DNA]</scope>
    <source>
        <strain evidence="13 14">CHU3</strain>
    </source>
</reference>
<dbReference type="RefSeq" id="WP_263569785.1">
    <property type="nucleotide sequence ID" value="NZ_JAJIRN010000002.1"/>
</dbReference>
<comment type="catalytic activity">
    <reaction evidence="10">
        <text>5-aminomethyl-2-thiouridine(34) in tRNA + S-adenosyl-L-methionine = 5-methylaminomethyl-2-thiouridine(34) in tRNA + S-adenosyl-L-homocysteine + H(+)</text>
        <dbReference type="Rhea" id="RHEA:19569"/>
        <dbReference type="Rhea" id="RHEA-COMP:10195"/>
        <dbReference type="Rhea" id="RHEA-COMP:10197"/>
        <dbReference type="ChEBI" id="CHEBI:15378"/>
        <dbReference type="ChEBI" id="CHEBI:57856"/>
        <dbReference type="ChEBI" id="CHEBI:59789"/>
        <dbReference type="ChEBI" id="CHEBI:74454"/>
        <dbReference type="ChEBI" id="CHEBI:74455"/>
        <dbReference type="EC" id="2.1.1.61"/>
    </reaction>
</comment>
<keyword evidence="9 10" id="KW-0511">Multifunctional enzyme</keyword>
<dbReference type="NCBIfam" id="NF033855">
    <property type="entry name" value="tRNA_MNMC2"/>
    <property type="match status" value="1"/>
</dbReference>
<proteinExistence type="inferred from homology"/>
<evidence type="ECO:0000256" key="4">
    <source>
        <dbReference type="ARBA" id="ARBA00022679"/>
    </source>
</evidence>
<evidence type="ECO:0000313" key="13">
    <source>
        <dbReference type="EMBL" id="MCV2367149.1"/>
    </source>
</evidence>
<dbReference type="Pfam" id="PF01266">
    <property type="entry name" value="DAO"/>
    <property type="match status" value="1"/>
</dbReference>
<keyword evidence="8 10" id="KW-0560">Oxidoreductase</keyword>
<keyword evidence="3 10" id="KW-0285">Flavoprotein</keyword>
<dbReference type="InterPro" id="IPR017610">
    <property type="entry name" value="tRNA_S-uridine_synth_MnmC_C"/>
</dbReference>
<dbReference type="HAMAP" id="MF_01102">
    <property type="entry name" value="MnmC"/>
    <property type="match status" value="1"/>
</dbReference>
<dbReference type="NCBIfam" id="TIGR03197">
    <property type="entry name" value="MnmC_Cterm"/>
    <property type="match status" value="1"/>
</dbReference>
<dbReference type="InterPro" id="IPR023032">
    <property type="entry name" value="tRNA_MAMT_biosynth_bifunc_MnmC"/>
</dbReference>
<dbReference type="InterPro" id="IPR029063">
    <property type="entry name" value="SAM-dependent_MTases_sf"/>
</dbReference>
<evidence type="ECO:0000256" key="10">
    <source>
        <dbReference type="HAMAP-Rule" id="MF_01102"/>
    </source>
</evidence>
<feature type="region of interest" description="tRNA (mnm(5)s(2)U34)-methyltransferase" evidence="10">
    <location>
        <begin position="1"/>
        <end position="234"/>
    </location>
</feature>
<evidence type="ECO:0000256" key="9">
    <source>
        <dbReference type="ARBA" id="ARBA00023268"/>
    </source>
</evidence>
<accession>A0ABT2YA19</accession>
<feature type="domain" description="FAD dependent oxidoreductase" evidence="11">
    <location>
        <begin position="255"/>
        <end position="611"/>
    </location>
</feature>
<keyword evidence="7 10" id="KW-0274">FAD</keyword>
<keyword evidence="5 10" id="KW-0949">S-adenosyl-L-methionine</keyword>
<dbReference type="InterPro" id="IPR006076">
    <property type="entry name" value="FAD-dep_OxRdtase"/>
</dbReference>
<keyword evidence="14" id="KW-1185">Reference proteome</keyword>
<dbReference type="EC" id="2.1.1.61" evidence="10"/>
<evidence type="ECO:0000259" key="11">
    <source>
        <dbReference type="Pfam" id="PF01266"/>
    </source>
</evidence>
<evidence type="ECO:0000256" key="3">
    <source>
        <dbReference type="ARBA" id="ARBA00022630"/>
    </source>
</evidence>
<dbReference type="InterPro" id="IPR008471">
    <property type="entry name" value="MnmC-like_methylTransf"/>
</dbReference>
<comment type="cofactor">
    <cofactor evidence="10">
        <name>FAD</name>
        <dbReference type="ChEBI" id="CHEBI:57692"/>
    </cofactor>
</comment>
<evidence type="ECO:0000256" key="1">
    <source>
        <dbReference type="ARBA" id="ARBA00022490"/>
    </source>
</evidence>
<dbReference type="GO" id="GO:0004808">
    <property type="term" value="F:tRNA (5-methylaminomethyl-2-thiouridylate)(34)-methyltransferase activity"/>
    <property type="evidence" value="ECO:0007669"/>
    <property type="project" value="UniProtKB-EC"/>
</dbReference>
<organism evidence="13 14">
    <name type="scientific">Roseateles oligotrophus</name>
    <dbReference type="NCBI Taxonomy" id="1769250"/>
    <lineage>
        <taxon>Bacteria</taxon>
        <taxon>Pseudomonadati</taxon>
        <taxon>Pseudomonadota</taxon>
        <taxon>Betaproteobacteria</taxon>
        <taxon>Burkholderiales</taxon>
        <taxon>Sphaerotilaceae</taxon>
        <taxon>Roseateles</taxon>
    </lineage>
</organism>
<feature type="domain" description="MnmC-like methyltransferase" evidence="12">
    <location>
        <begin position="112"/>
        <end position="231"/>
    </location>
</feature>
<gene>
    <name evidence="10 13" type="primary">mnmC</name>
    <name evidence="13" type="ORF">LNV07_03440</name>
</gene>
<dbReference type="EC" id="1.5.-.-" evidence="10"/>
<dbReference type="EMBL" id="JAJIRN010000002">
    <property type="protein sequence ID" value="MCV2367149.1"/>
    <property type="molecule type" value="Genomic_DNA"/>
</dbReference>
<dbReference type="PANTHER" id="PTHR13847:SF283">
    <property type="entry name" value="TRNA 5-METHYLAMINOMETHYL-2-THIOURIDINE BIOSYNTHESIS BIFUNCTIONAL PROTEIN MNMC"/>
    <property type="match status" value="1"/>
</dbReference>
<protein>
    <recommendedName>
        <fullName evidence="10">tRNA 5-methylaminomethyl-2-thiouridine biosynthesis bifunctional protein MnmC</fullName>
        <shortName evidence="10">tRNA mnm(5)s(2)U biosynthesis bifunctional protein</shortName>
    </recommendedName>
    <domain>
        <recommendedName>
            <fullName evidence="10">tRNA (mnm(5)s(2)U34)-methyltransferase</fullName>
            <ecNumber evidence="10">2.1.1.61</ecNumber>
        </recommendedName>
    </domain>
    <domain>
        <recommendedName>
            <fullName evidence="10">FAD-dependent cmnm(5)s(2)U34 oxidoreductase</fullName>
            <ecNumber evidence="10">1.5.-.-</ecNumber>
        </recommendedName>
    </domain>
</protein>
<dbReference type="SUPFAM" id="SSF51905">
    <property type="entry name" value="FAD/NAD(P)-binding domain"/>
    <property type="match status" value="1"/>
</dbReference>
<dbReference type="GO" id="GO:0032259">
    <property type="term" value="P:methylation"/>
    <property type="evidence" value="ECO:0007669"/>
    <property type="project" value="UniProtKB-KW"/>
</dbReference>
<keyword evidence="4 10" id="KW-0808">Transferase</keyword>
<sequence>MKTQPPLIPAQIDFSAPVAPSAPAFADVYHSRAGALEQARHVFLAGNELPMRWAHRQDFVILETGFGLGNNFLTTWHAWQLDPARSQRLVFISIEKHPLRLADLRQAHLSSELPELATQLCQAWPPLTPNLHRLSFAAGRVQLLLCLGDAQHWLRELVAEVDAFYLDGFNPKQNPEMWDKHLFKAIARHAAHGATAASWSVAPAVREGLTAAGFSALRQRGFANKGGMCVARFTPRHQIQKPVGRLALATAARHALIIGAGLAGTACAWALAEHGIRSTIVDAQVGPAMAASGNPAGLFHGTLNPDDGLHARFNRACAIETERVLNRLPALPWRQRGLLRIESSRDLAQMQALIDRLGLPCDYVQALSSTEAEARSGLQLGLPAWFYPGGGALQPAAYAGALLEASAARQLFGRTVARLSRSEETWQAWSQDGQLIGEAPLLVLAGGQQGQALLQDLAPSLPLPLMSQRGQLSHIERADARPLLPVAGLGYAIADQGGGLWCGATSQDGDVRPELLATDHAHNLSQFARLAHLGERESAELQAKGGRVGWRLATPDRLPLVGGLPHLDTQGQPMLAEQLRFIPRQAGLGICMGLGSRGIGWAALCAQVLAAQICGAPCPIEASLLDAIDPARFALRGRRTGKSIGKPVGP</sequence>
<evidence type="ECO:0000256" key="5">
    <source>
        <dbReference type="ARBA" id="ARBA00022691"/>
    </source>
</evidence>
<evidence type="ECO:0000256" key="7">
    <source>
        <dbReference type="ARBA" id="ARBA00022827"/>
    </source>
</evidence>
<comment type="similarity">
    <text evidence="10">In the N-terminal section; belongs to the methyltransferase superfamily. tRNA (mnm(5)s(2)U34)-methyltransferase family.</text>
</comment>
<evidence type="ECO:0000256" key="8">
    <source>
        <dbReference type="ARBA" id="ARBA00023002"/>
    </source>
</evidence>
<dbReference type="InterPro" id="IPR047785">
    <property type="entry name" value="tRNA_MNMC2"/>
</dbReference>
<evidence type="ECO:0000256" key="2">
    <source>
        <dbReference type="ARBA" id="ARBA00022603"/>
    </source>
</evidence>